<dbReference type="PANTHER" id="PTHR11773:SF1">
    <property type="entry name" value="GLYCINE DEHYDROGENASE (DECARBOXYLATING), MITOCHONDRIAL"/>
    <property type="match status" value="1"/>
</dbReference>
<keyword evidence="6" id="KW-0677">Repeat</keyword>
<feature type="domain" description="B box-type" evidence="16">
    <location>
        <begin position="105"/>
        <end position="141"/>
    </location>
</feature>
<dbReference type="SUPFAM" id="SSF57850">
    <property type="entry name" value="RING/U-box"/>
    <property type="match status" value="1"/>
</dbReference>
<dbReference type="GO" id="GO:0019464">
    <property type="term" value="P:glycine decarboxylation via glycine cleavage system"/>
    <property type="evidence" value="ECO:0007669"/>
    <property type="project" value="TreeGrafter"/>
</dbReference>
<dbReference type="InterPro" id="IPR000315">
    <property type="entry name" value="Znf_B-box"/>
</dbReference>
<evidence type="ECO:0000256" key="3">
    <source>
        <dbReference type="ARBA" id="ARBA00012134"/>
    </source>
</evidence>
<accession>A0A1X7TTC3</accession>
<sequence>MATKPSSSSSPGLLKLKEQLTCPVCLDHYTNPKTLPCLHSFCEHCLEGLPLDKKNETYYLSCPNCRHCTELPEEGVGAFPVAFTLNNLKEIHSAMEKTVAVSPNPQEATCSYHGKPLELFCETCDTVICVTCQFRNHKHHECDLIADSYTKHCQKLRECLSPVEGKKEALKKVLSVLAEREGEIRERGEGVLEEIHEMVEEMMNVLHRSRKNLTDQAKRVTDDKLKVLSEQMKSAEMSLSLLEDVENNVEQSLKTGSPQQVLRSKKQMMERMSKVTALINVEELHPKEKADFVLSKDIKSLHHIGDIVTYSSTALQRCRVKKVGCFERLPKEKKVLFSLSMEAPDSSVLCVPLSSLRYSLVPVGKGDEPIETTVTTTSTDPGVYRIQCNPSTSGAHTVKVQVYDVHLEDASLVIPINPYLDNITPVRTITELKCPLGVAVTDDNHVIITERNGHCVTILDRERKKVKSLGGEGGSGNVKFSFPRGIAITPDKFILVSDSNRIQKISMDGYLIASVGEDRSGPLEFNDPYGIAISPITELVYIADRKNHRIQVLNSDLTFSHSFGSYGSANGQFQYPHDIAIDSQGLVYVTDTYNHRIQKFSPDGKFVGQFGNRKFGSGQLKYPVGITIDTAATGLVYVSERGNHRISVFTSDGVFVWKFGSRGSNIDQFDYPYGLAFDKDRFLDQYGVPTYRLALQTREQFIRREKATSNICTAQALLANVSAMYAVYHGPKGLKDIAMEVHKATVLLAEGLRLLGWTINNETVFDTIMISNGDISTDKIQRRCDEKKINICHYGDGLLYGVSLDETVIGSDLIDLLYVFGANEEEAASVLYSVSDADSNVSITGSGHERETPYLTHPVFNSYHSETKLLRYMKELENRDLSLCHSMIPLGSCTMKLNPTSALLPVSLPQFNTIHPYVPSNQTTGYQGLIDELESYLCSITGYDKFSFQPNSGAQGEYAGLCAILAYLRDKGEGQRDICLIPASAHGTNPASAIMAGLKVVEIPMNKEGEVTKDSFKQKIEEAGDKLATIMVTYPSTSGVFEDSIREVCDMVHYYGGQVYVDGANLNAQVGLCRPGDYGGDVSHLNLHKTFCIPHGGGGPGMGPIGVKAHLAPYLPGHPVTGPNPLKSFGTSHGLTY</sequence>
<dbReference type="SMART" id="SM00184">
    <property type="entry name" value="RING"/>
    <property type="match status" value="1"/>
</dbReference>
<evidence type="ECO:0000256" key="5">
    <source>
        <dbReference type="ARBA" id="ARBA00022723"/>
    </source>
</evidence>
<dbReference type="GO" id="GO:0004375">
    <property type="term" value="F:glycine dehydrogenase (decarboxylating) activity"/>
    <property type="evidence" value="ECO:0007669"/>
    <property type="project" value="UniProtKB-EC"/>
</dbReference>
<evidence type="ECO:0000256" key="9">
    <source>
        <dbReference type="ARBA" id="ARBA00022833"/>
    </source>
</evidence>
<dbReference type="PROSITE" id="PS50089">
    <property type="entry name" value="ZF_RING_2"/>
    <property type="match status" value="1"/>
</dbReference>
<dbReference type="CDD" id="cd05819">
    <property type="entry name" value="NHL"/>
    <property type="match status" value="1"/>
</dbReference>
<dbReference type="PROSITE" id="PS00518">
    <property type="entry name" value="ZF_RING_1"/>
    <property type="match status" value="1"/>
</dbReference>
<dbReference type="GO" id="GO:0008270">
    <property type="term" value="F:zinc ion binding"/>
    <property type="evidence" value="ECO:0007669"/>
    <property type="project" value="UniProtKB-KW"/>
</dbReference>
<evidence type="ECO:0000256" key="8">
    <source>
        <dbReference type="ARBA" id="ARBA00022786"/>
    </source>
</evidence>
<keyword evidence="11" id="KW-0560">Oxidoreductase</keyword>
<dbReference type="Pfam" id="PF13445">
    <property type="entry name" value="zf-RING_UBOX"/>
    <property type="match status" value="1"/>
</dbReference>
<dbReference type="Pfam" id="PF01436">
    <property type="entry name" value="NHL"/>
    <property type="match status" value="2"/>
</dbReference>
<feature type="domain" description="RING-type" evidence="15">
    <location>
        <begin position="22"/>
        <end position="66"/>
    </location>
</feature>
<feature type="repeat" description="NHL" evidence="14">
    <location>
        <begin position="520"/>
        <end position="556"/>
    </location>
</feature>
<keyword evidence="4" id="KW-0597">Phosphoprotein</keyword>
<keyword evidence="9" id="KW-0862">Zinc</keyword>
<comment type="cofactor">
    <cofactor evidence="1">
        <name>pyridoxal 5'-phosphate</name>
        <dbReference type="ChEBI" id="CHEBI:597326"/>
    </cofactor>
</comment>
<evidence type="ECO:0000313" key="17">
    <source>
        <dbReference type="EnsemblMetazoa" id="Aqu2.1.18273_001"/>
    </source>
</evidence>
<evidence type="ECO:0000256" key="6">
    <source>
        <dbReference type="ARBA" id="ARBA00022737"/>
    </source>
</evidence>
<dbReference type="Pfam" id="PF02347">
    <property type="entry name" value="GDC-P"/>
    <property type="match status" value="2"/>
</dbReference>
<dbReference type="Gene3D" id="3.30.40.10">
    <property type="entry name" value="Zinc/RING finger domain, C3HC4 (zinc finger)"/>
    <property type="match status" value="1"/>
</dbReference>
<evidence type="ECO:0000256" key="11">
    <source>
        <dbReference type="ARBA" id="ARBA00023002"/>
    </source>
</evidence>
<dbReference type="InParanoid" id="A0A1X7TTC3"/>
<dbReference type="GO" id="GO:0030170">
    <property type="term" value="F:pyridoxal phosphate binding"/>
    <property type="evidence" value="ECO:0007669"/>
    <property type="project" value="TreeGrafter"/>
</dbReference>
<dbReference type="SMART" id="SM00336">
    <property type="entry name" value="BBOX"/>
    <property type="match status" value="1"/>
</dbReference>
<dbReference type="InterPro" id="IPR013083">
    <property type="entry name" value="Znf_RING/FYVE/PHD"/>
</dbReference>
<feature type="repeat" description="NHL" evidence="14">
    <location>
        <begin position="607"/>
        <end position="652"/>
    </location>
</feature>
<evidence type="ECO:0000256" key="4">
    <source>
        <dbReference type="ARBA" id="ARBA00022553"/>
    </source>
</evidence>
<evidence type="ECO:0000259" key="16">
    <source>
        <dbReference type="PROSITE" id="PS50119"/>
    </source>
</evidence>
<comment type="similarity">
    <text evidence="2">Belongs to the GcvP family.</text>
</comment>
<dbReference type="InterPro" id="IPR020581">
    <property type="entry name" value="GDC_P"/>
</dbReference>
<name>A0A1X7TTC3_AMPQE</name>
<dbReference type="InterPro" id="IPR015421">
    <property type="entry name" value="PyrdxlP-dep_Trfase_major"/>
</dbReference>
<keyword evidence="5" id="KW-0479">Metal-binding</keyword>
<dbReference type="GO" id="GO:0005960">
    <property type="term" value="C:glycine cleavage complex"/>
    <property type="evidence" value="ECO:0007669"/>
    <property type="project" value="TreeGrafter"/>
</dbReference>
<keyword evidence="10" id="KW-0663">Pyridoxal phosphate</keyword>
<dbReference type="EC" id="1.4.4.2" evidence="3"/>
<dbReference type="EnsemblMetazoa" id="Aqu2.1.18273_001">
    <property type="protein sequence ID" value="Aqu2.1.18273_001"/>
    <property type="gene ID" value="Aqu2.1.18273"/>
</dbReference>
<evidence type="ECO:0000256" key="2">
    <source>
        <dbReference type="ARBA" id="ARBA00010756"/>
    </source>
</evidence>
<evidence type="ECO:0000256" key="12">
    <source>
        <dbReference type="ARBA" id="ARBA00049026"/>
    </source>
</evidence>
<evidence type="ECO:0000259" key="15">
    <source>
        <dbReference type="PROSITE" id="PS50089"/>
    </source>
</evidence>
<evidence type="ECO:0000256" key="7">
    <source>
        <dbReference type="ARBA" id="ARBA00022771"/>
    </source>
</evidence>
<dbReference type="InterPro" id="IPR015424">
    <property type="entry name" value="PyrdxlP-dep_Trfase"/>
</dbReference>
<comment type="catalytic activity">
    <reaction evidence="12">
        <text>N(6)-[(R)-lipoyl]-L-lysyl-[glycine-cleavage complex H protein] + glycine + H(+) = N(6)-[(R)-S(8)-aminomethyldihydrolipoyl]-L-lysyl-[glycine-cleavage complex H protein] + CO2</text>
        <dbReference type="Rhea" id="RHEA:24304"/>
        <dbReference type="Rhea" id="RHEA-COMP:10494"/>
        <dbReference type="Rhea" id="RHEA-COMP:10495"/>
        <dbReference type="ChEBI" id="CHEBI:15378"/>
        <dbReference type="ChEBI" id="CHEBI:16526"/>
        <dbReference type="ChEBI" id="CHEBI:57305"/>
        <dbReference type="ChEBI" id="CHEBI:83099"/>
        <dbReference type="ChEBI" id="CHEBI:83143"/>
        <dbReference type="EC" id="1.4.4.2"/>
    </reaction>
</comment>
<dbReference type="SUPFAM" id="SSF57845">
    <property type="entry name" value="B-box zinc-binding domain"/>
    <property type="match status" value="1"/>
</dbReference>
<dbReference type="GO" id="GO:0016594">
    <property type="term" value="F:glycine binding"/>
    <property type="evidence" value="ECO:0007669"/>
    <property type="project" value="TreeGrafter"/>
</dbReference>
<dbReference type="InterPro" id="IPR011042">
    <property type="entry name" value="6-blade_b-propeller_TolB-like"/>
</dbReference>
<keyword evidence="8" id="KW-0833">Ubl conjugation pathway</keyword>
<dbReference type="PROSITE" id="PS51125">
    <property type="entry name" value="NHL"/>
    <property type="match status" value="4"/>
</dbReference>
<organism evidence="17">
    <name type="scientific">Amphimedon queenslandica</name>
    <name type="common">Sponge</name>
    <dbReference type="NCBI Taxonomy" id="400682"/>
    <lineage>
        <taxon>Eukaryota</taxon>
        <taxon>Metazoa</taxon>
        <taxon>Porifera</taxon>
        <taxon>Demospongiae</taxon>
        <taxon>Heteroscleromorpha</taxon>
        <taxon>Haplosclerida</taxon>
        <taxon>Niphatidae</taxon>
        <taxon>Amphimedon</taxon>
    </lineage>
</organism>
<dbReference type="InterPro" id="IPR027370">
    <property type="entry name" value="Znf-RING_euk"/>
</dbReference>
<evidence type="ECO:0000256" key="13">
    <source>
        <dbReference type="PROSITE-ProRule" id="PRU00024"/>
    </source>
</evidence>
<dbReference type="GO" id="GO:0005739">
    <property type="term" value="C:mitochondrion"/>
    <property type="evidence" value="ECO:0007669"/>
    <property type="project" value="TreeGrafter"/>
</dbReference>
<reference evidence="17" key="1">
    <citation type="submission" date="2017-05" db="UniProtKB">
        <authorList>
            <consortium name="EnsemblMetazoa"/>
        </authorList>
    </citation>
    <scope>IDENTIFICATION</scope>
</reference>
<dbReference type="Gene3D" id="3.40.640.10">
    <property type="entry name" value="Type I PLP-dependent aspartate aminotransferase-like (Major domain)"/>
    <property type="match status" value="2"/>
</dbReference>
<keyword evidence="7 13" id="KW-0863">Zinc-finger</keyword>
<dbReference type="AlphaFoldDB" id="A0A1X7TTC3"/>
<dbReference type="InterPro" id="IPR049315">
    <property type="entry name" value="GDC-P_N"/>
</dbReference>
<feature type="repeat" description="NHL" evidence="14">
    <location>
        <begin position="560"/>
        <end position="603"/>
    </location>
</feature>
<evidence type="ECO:0000256" key="14">
    <source>
        <dbReference type="PROSITE-ProRule" id="PRU00504"/>
    </source>
</evidence>
<feature type="repeat" description="NHL" evidence="14">
    <location>
        <begin position="431"/>
        <end position="462"/>
    </location>
</feature>
<dbReference type="InterPro" id="IPR017907">
    <property type="entry name" value="Znf_RING_CS"/>
</dbReference>
<dbReference type="Gene3D" id="2.120.10.30">
    <property type="entry name" value="TolB, C-terminal domain"/>
    <property type="match status" value="2"/>
</dbReference>
<dbReference type="InterPro" id="IPR003649">
    <property type="entry name" value="Bbox_C"/>
</dbReference>
<dbReference type="Pfam" id="PF00643">
    <property type="entry name" value="zf-B_box"/>
    <property type="match status" value="1"/>
</dbReference>
<dbReference type="FunFam" id="3.40.640.10:FF:000007">
    <property type="entry name" value="glycine dehydrogenase (Decarboxylating), mitochondrial"/>
    <property type="match status" value="1"/>
</dbReference>
<evidence type="ECO:0000256" key="10">
    <source>
        <dbReference type="ARBA" id="ARBA00022898"/>
    </source>
</evidence>
<dbReference type="PANTHER" id="PTHR11773">
    <property type="entry name" value="GLYCINE DEHYDROGENASE, DECARBOXYLATING"/>
    <property type="match status" value="1"/>
</dbReference>
<dbReference type="InterPro" id="IPR001258">
    <property type="entry name" value="NHL_repeat"/>
</dbReference>
<dbReference type="SUPFAM" id="SSF53383">
    <property type="entry name" value="PLP-dependent transferases"/>
    <property type="match status" value="2"/>
</dbReference>
<dbReference type="InterPro" id="IPR001841">
    <property type="entry name" value="Znf_RING"/>
</dbReference>
<dbReference type="Gene3D" id="3.30.160.60">
    <property type="entry name" value="Classic Zinc Finger"/>
    <property type="match status" value="1"/>
</dbReference>
<proteinExistence type="inferred from homology"/>
<protein>
    <recommendedName>
        <fullName evidence="3">glycine dehydrogenase (aminomethyl-transferring)</fullName>
        <ecNumber evidence="3">1.4.4.2</ecNumber>
    </recommendedName>
</protein>
<dbReference type="STRING" id="400682.A0A1X7TTC3"/>
<dbReference type="PROSITE" id="PS50119">
    <property type="entry name" value="ZF_BBOX"/>
    <property type="match status" value="1"/>
</dbReference>
<evidence type="ECO:0000256" key="1">
    <source>
        <dbReference type="ARBA" id="ARBA00001933"/>
    </source>
</evidence>
<dbReference type="SMART" id="SM00502">
    <property type="entry name" value="BBC"/>
    <property type="match status" value="1"/>
</dbReference>
<dbReference type="SUPFAM" id="SSF101898">
    <property type="entry name" value="NHL repeat"/>
    <property type="match status" value="1"/>
</dbReference>
<dbReference type="OrthoDB" id="6537869at2759"/>